<evidence type="ECO:0000313" key="5">
    <source>
        <dbReference type="EMBL" id="KAF4119791.1"/>
    </source>
</evidence>
<comment type="caution">
    <text evidence="5">The sequence shown here is derived from an EMBL/GenBank/DDBJ whole genome shotgun (WGS) entry which is preliminary data.</text>
</comment>
<dbReference type="OrthoDB" id="10251242at2759"/>
<dbReference type="CDD" id="cd02440">
    <property type="entry name" value="AdoMet_MTases"/>
    <property type="match status" value="1"/>
</dbReference>
<evidence type="ECO:0000256" key="4">
    <source>
        <dbReference type="ARBA" id="ARBA00023453"/>
    </source>
</evidence>
<dbReference type="Pfam" id="PF01596">
    <property type="entry name" value="Methyltransf_3"/>
    <property type="match status" value="1"/>
</dbReference>
<sequence>MKNSATLLYPNDIVGQRVSSYSESHSTPLPAHITAYHDLVGRTRQDSFFMISDLQAQFQLSLARIQGARRILEIGVYVGYSSLVWSHAVGPQGSVTGLEFEQKYADLANKAFADNGVKNVDIKVGDALKTLPDLNPSEPYDIIFIDAQKSGYPEYLETILSQSRPGSSSGRILRPGGLIIADNVLRRSLVADDSDENPHAKDSKARAEKEGRVEAAQLDLVKIREYNDLVVKSDRLEAFLLPLFDGVSIARLLD</sequence>
<keyword evidence="6" id="KW-1185">Reference proteome</keyword>
<keyword evidence="1" id="KW-0489">Methyltransferase</keyword>
<dbReference type="GO" id="GO:0032259">
    <property type="term" value="P:methylation"/>
    <property type="evidence" value="ECO:0007669"/>
    <property type="project" value="UniProtKB-KW"/>
</dbReference>
<dbReference type="PANTHER" id="PTHR10509:SF14">
    <property type="entry name" value="CAFFEOYL-COA O-METHYLTRANSFERASE 3-RELATED"/>
    <property type="match status" value="1"/>
</dbReference>
<name>A0A9P5D0U2_9HYPO</name>
<dbReference type="GO" id="GO:0008171">
    <property type="term" value="F:O-methyltransferase activity"/>
    <property type="evidence" value="ECO:0007669"/>
    <property type="project" value="InterPro"/>
</dbReference>
<dbReference type="PROSITE" id="PS51682">
    <property type="entry name" value="SAM_OMT_I"/>
    <property type="match status" value="1"/>
</dbReference>
<dbReference type="InterPro" id="IPR029063">
    <property type="entry name" value="SAM-dependent_MTases_sf"/>
</dbReference>
<evidence type="ECO:0000256" key="2">
    <source>
        <dbReference type="ARBA" id="ARBA00022679"/>
    </source>
</evidence>
<dbReference type="AlphaFoldDB" id="A0A9P5D0U2"/>
<dbReference type="PANTHER" id="PTHR10509">
    <property type="entry name" value="O-METHYLTRANSFERASE-RELATED"/>
    <property type="match status" value="1"/>
</dbReference>
<dbReference type="InterPro" id="IPR002935">
    <property type="entry name" value="SAM_O-MeTrfase"/>
</dbReference>
<dbReference type="Proteomes" id="UP000749293">
    <property type="component" value="Unassembled WGS sequence"/>
</dbReference>
<dbReference type="InterPro" id="IPR050362">
    <property type="entry name" value="Cation-dep_OMT"/>
</dbReference>
<accession>A0A9P5D0U2</accession>
<dbReference type="SUPFAM" id="SSF53335">
    <property type="entry name" value="S-adenosyl-L-methionine-dependent methyltransferases"/>
    <property type="match status" value="1"/>
</dbReference>
<evidence type="ECO:0000256" key="1">
    <source>
        <dbReference type="ARBA" id="ARBA00022603"/>
    </source>
</evidence>
<dbReference type="GeneID" id="55970685"/>
<keyword evidence="3" id="KW-0949">S-adenosyl-L-methionine</keyword>
<organism evidence="5 6">
    <name type="scientific">Geosmithia morbida</name>
    <dbReference type="NCBI Taxonomy" id="1094350"/>
    <lineage>
        <taxon>Eukaryota</taxon>
        <taxon>Fungi</taxon>
        <taxon>Dikarya</taxon>
        <taxon>Ascomycota</taxon>
        <taxon>Pezizomycotina</taxon>
        <taxon>Sordariomycetes</taxon>
        <taxon>Hypocreomycetidae</taxon>
        <taxon>Hypocreales</taxon>
        <taxon>Bionectriaceae</taxon>
        <taxon>Geosmithia</taxon>
    </lineage>
</organism>
<proteinExistence type="inferred from homology"/>
<gene>
    <name evidence="5" type="ORF">GMORB2_4457</name>
</gene>
<evidence type="ECO:0000256" key="3">
    <source>
        <dbReference type="ARBA" id="ARBA00022691"/>
    </source>
</evidence>
<dbReference type="RefSeq" id="XP_035318443.1">
    <property type="nucleotide sequence ID" value="XM_035466432.1"/>
</dbReference>
<reference evidence="5" key="1">
    <citation type="submission" date="2020-03" db="EMBL/GenBank/DDBJ databases">
        <title>Site-based positive gene gene selection in Geosmithia morbida across the United States reveals a broad range of putative effectors and factors for local host and environmental adapation.</title>
        <authorList>
            <person name="Onufrak A."/>
            <person name="Murdoch R.W."/>
            <person name="Gazis R."/>
            <person name="Huff M."/>
            <person name="Staton M."/>
            <person name="Klingeman W."/>
            <person name="Hadziabdic D."/>
        </authorList>
    </citation>
    <scope>NUCLEOTIDE SEQUENCE</scope>
    <source>
        <strain evidence="5">1262</strain>
    </source>
</reference>
<keyword evidence="2" id="KW-0808">Transferase</keyword>
<evidence type="ECO:0000313" key="6">
    <source>
        <dbReference type="Proteomes" id="UP000749293"/>
    </source>
</evidence>
<protein>
    <submittedName>
        <fullName evidence="5">O-methyltransferase</fullName>
    </submittedName>
</protein>
<comment type="similarity">
    <text evidence="4">Belongs to the class I-like SAM-binding methyltransferase superfamily. Cation-dependent O-methyltransferase family.</text>
</comment>
<dbReference type="Gene3D" id="3.40.50.150">
    <property type="entry name" value="Vaccinia Virus protein VP39"/>
    <property type="match status" value="1"/>
</dbReference>
<dbReference type="EMBL" id="JAANYQ010000021">
    <property type="protein sequence ID" value="KAF4119791.1"/>
    <property type="molecule type" value="Genomic_DNA"/>
</dbReference>
<dbReference type="GO" id="GO:0008757">
    <property type="term" value="F:S-adenosylmethionine-dependent methyltransferase activity"/>
    <property type="evidence" value="ECO:0007669"/>
    <property type="project" value="TreeGrafter"/>
</dbReference>